<dbReference type="AlphaFoldDB" id="A0A655DKW7"/>
<reference evidence="2 3" key="1">
    <citation type="submission" date="2015-03" db="EMBL/GenBank/DDBJ databases">
        <authorList>
            <consortium name="Pathogen Informatics"/>
        </authorList>
    </citation>
    <scope>NUCLEOTIDE SEQUENCE [LARGE SCALE GENOMIC DNA]</scope>
    <source>
        <strain evidence="2 3">A1104</strain>
    </source>
</reference>
<gene>
    <name evidence="2" type="ORF">ERS008198_03366</name>
</gene>
<accession>A0A655DKW7</accession>
<evidence type="ECO:0000313" key="3">
    <source>
        <dbReference type="Proteomes" id="UP000041314"/>
    </source>
</evidence>
<dbReference type="EMBL" id="CQPA01000031">
    <property type="protein sequence ID" value="CNU70083.1"/>
    <property type="molecule type" value="Genomic_DNA"/>
</dbReference>
<organism evidence="2 3">
    <name type="scientific">Salmonella enterica subsp. enterica serovar Bovismorbificans</name>
    <dbReference type="NCBI Taxonomy" id="58097"/>
    <lineage>
        <taxon>Bacteria</taxon>
        <taxon>Pseudomonadati</taxon>
        <taxon>Pseudomonadota</taxon>
        <taxon>Gammaproteobacteria</taxon>
        <taxon>Enterobacterales</taxon>
        <taxon>Enterobacteriaceae</taxon>
        <taxon>Salmonella</taxon>
    </lineage>
</organism>
<protein>
    <submittedName>
        <fullName evidence="2">Uncharacterized protein</fullName>
    </submittedName>
</protein>
<evidence type="ECO:0000313" key="2">
    <source>
        <dbReference type="EMBL" id="CNU70083.1"/>
    </source>
</evidence>
<proteinExistence type="predicted"/>
<dbReference type="Proteomes" id="UP000041314">
    <property type="component" value="Unassembled WGS sequence"/>
</dbReference>
<name>A0A655DKW7_SALET</name>
<feature type="region of interest" description="Disordered" evidence="1">
    <location>
        <begin position="40"/>
        <end position="60"/>
    </location>
</feature>
<sequence length="134" mass="15794">MTEAFAAYHPVKAHDRWQQHGVGLAVRNMQRRPWLVRHRMTQPQTSAGKGHSRHTGGQQHIFTRRQIVAVTHGFRQRFANHRYRANRQAVGKRRGVERAVGLNRMRQRIDTGHCRHVWRNAFGHGSIKNRYVRH</sequence>
<evidence type="ECO:0000256" key="1">
    <source>
        <dbReference type="SAM" id="MobiDB-lite"/>
    </source>
</evidence>